<dbReference type="AlphaFoldDB" id="A0AAV5AK48"/>
<evidence type="ECO:0000256" key="4">
    <source>
        <dbReference type="ARBA" id="ARBA00022617"/>
    </source>
</evidence>
<evidence type="ECO:0000256" key="5">
    <source>
        <dbReference type="ARBA" id="ARBA00022723"/>
    </source>
</evidence>
<keyword evidence="6 10" id="KW-0560">Oxidoreductase</keyword>
<name>A0AAV5AK48_9AGAM</name>
<accession>A0AAV5AK48</accession>
<comment type="similarity">
    <text evidence="3 10">Belongs to the cytochrome P450 family.</text>
</comment>
<dbReference type="InterPro" id="IPR017972">
    <property type="entry name" value="Cyt_P450_CS"/>
</dbReference>
<evidence type="ECO:0000256" key="9">
    <source>
        <dbReference type="PIRSR" id="PIRSR602401-1"/>
    </source>
</evidence>
<dbReference type="PANTHER" id="PTHR24305:SF166">
    <property type="entry name" value="CYTOCHROME P450 12A4, MITOCHONDRIAL-RELATED"/>
    <property type="match status" value="1"/>
</dbReference>
<dbReference type="EMBL" id="BPWL01000008">
    <property type="protein sequence ID" value="GJJ12831.1"/>
    <property type="molecule type" value="Genomic_DNA"/>
</dbReference>
<dbReference type="GO" id="GO:0005506">
    <property type="term" value="F:iron ion binding"/>
    <property type="evidence" value="ECO:0007669"/>
    <property type="project" value="InterPro"/>
</dbReference>
<evidence type="ECO:0000256" key="11">
    <source>
        <dbReference type="SAM" id="Phobius"/>
    </source>
</evidence>
<comment type="pathway">
    <text evidence="2">Secondary metabolite biosynthesis.</text>
</comment>
<keyword evidence="11" id="KW-1133">Transmembrane helix</keyword>
<protein>
    <recommendedName>
        <fullName evidence="14">Cytochrome P450</fullName>
    </recommendedName>
</protein>
<feature type="binding site" description="axial binding residue" evidence="9">
    <location>
        <position position="471"/>
    </location>
    <ligand>
        <name>heme</name>
        <dbReference type="ChEBI" id="CHEBI:30413"/>
    </ligand>
    <ligandPart>
        <name>Fe</name>
        <dbReference type="ChEBI" id="CHEBI:18248"/>
    </ligandPart>
</feature>
<evidence type="ECO:0000256" key="8">
    <source>
        <dbReference type="ARBA" id="ARBA00023033"/>
    </source>
</evidence>
<dbReference type="GO" id="GO:0004497">
    <property type="term" value="F:monooxygenase activity"/>
    <property type="evidence" value="ECO:0007669"/>
    <property type="project" value="UniProtKB-KW"/>
</dbReference>
<evidence type="ECO:0000313" key="12">
    <source>
        <dbReference type="EMBL" id="GJJ12831.1"/>
    </source>
</evidence>
<keyword evidence="5 9" id="KW-0479">Metal-binding</keyword>
<keyword evidence="13" id="KW-1185">Reference proteome</keyword>
<sequence length="535" mass="60231">MLDWTSWLAGLTSTAVIIRFFGQSNDWKWVTIGALWLSTSFIFYCLQAMYRWNFVMLKDLSGPPSPSFFLGHMEGIHLDEYPKAISHVMNNDDLFPRSEATRQVLQTAFPNGVFVSEGMYQQNLDITVVSKCLMNTGEEHRRQRRPVSGAFIPPSVQELSDTLFDLINGMVESLKDEIINFGNEGEFMIDVLKRIQILTTDAISRTAFAYSIQDSTGPIPELLDRLGKLDESLFTVILQLIMNKIPWLVNIPNPVTKKWARLRFELGKVADDVWEKGVVNKGLHSKLLDAIGRGERDIAISQIMGVLFAGSETTANIITEAIHKLTLYPEVQKKLRKELQDFIEAKGRPIEHEELINPNLLPYLDAVMKEALRCLASVPQLSRQAGVHTTVPLEFPITLPNGRTVSEIQVEPGQTILMPVRDGINTCPDIWGPDAKKFVPERWLDEKLPPLVEKIKVPGHVFTFGDGPKLCLGRAFAYSEFKIFVSTLVLNFEFSTPSAEDMKTIVFHLSGPTVKPRLKGREREAATLPLAVKLL</sequence>
<dbReference type="SUPFAM" id="SSF48264">
    <property type="entry name" value="Cytochrome P450"/>
    <property type="match status" value="1"/>
</dbReference>
<dbReference type="InterPro" id="IPR036396">
    <property type="entry name" value="Cyt_P450_sf"/>
</dbReference>
<keyword evidence="11" id="KW-0472">Membrane</keyword>
<organism evidence="12 13">
    <name type="scientific">Clathrus columnatus</name>
    <dbReference type="NCBI Taxonomy" id="1419009"/>
    <lineage>
        <taxon>Eukaryota</taxon>
        <taxon>Fungi</taxon>
        <taxon>Dikarya</taxon>
        <taxon>Basidiomycota</taxon>
        <taxon>Agaricomycotina</taxon>
        <taxon>Agaricomycetes</taxon>
        <taxon>Phallomycetidae</taxon>
        <taxon>Phallales</taxon>
        <taxon>Clathraceae</taxon>
        <taxon>Clathrus</taxon>
    </lineage>
</organism>
<dbReference type="InterPro" id="IPR050121">
    <property type="entry name" value="Cytochrome_P450_monoxygenase"/>
</dbReference>
<evidence type="ECO:0008006" key="14">
    <source>
        <dbReference type="Google" id="ProtNLM"/>
    </source>
</evidence>
<evidence type="ECO:0000256" key="2">
    <source>
        <dbReference type="ARBA" id="ARBA00005179"/>
    </source>
</evidence>
<keyword evidence="8 10" id="KW-0503">Monooxygenase</keyword>
<evidence type="ECO:0000256" key="7">
    <source>
        <dbReference type="ARBA" id="ARBA00023004"/>
    </source>
</evidence>
<dbReference type="GO" id="GO:0020037">
    <property type="term" value="F:heme binding"/>
    <property type="evidence" value="ECO:0007669"/>
    <property type="project" value="InterPro"/>
</dbReference>
<evidence type="ECO:0000256" key="3">
    <source>
        <dbReference type="ARBA" id="ARBA00010617"/>
    </source>
</evidence>
<dbReference type="Gene3D" id="1.10.630.10">
    <property type="entry name" value="Cytochrome P450"/>
    <property type="match status" value="1"/>
</dbReference>
<gene>
    <name evidence="12" type="ORF">Clacol_007076</name>
</gene>
<dbReference type="PROSITE" id="PS00086">
    <property type="entry name" value="CYTOCHROME_P450"/>
    <property type="match status" value="1"/>
</dbReference>
<dbReference type="PANTHER" id="PTHR24305">
    <property type="entry name" value="CYTOCHROME P450"/>
    <property type="match status" value="1"/>
</dbReference>
<dbReference type="Proteomes" id="UP001050691">
    <property type="component" value="Unassembled WGS sequence"/>
</dbReference>
<keyword evidence="7 9" id="KW-0408">Iron</keyword>
<evidence type="ECO:0000256" key="10">
    <source>
        <dbReference type="RuleBase" id="RU000461"/>
    </source>
</evidence>
<evidence type="ECO:0000313" key="13">
    <source>
        <dbReference type="Proteomes" id="UP001050691"/>
    </source>
</evidence>
<feature type="transmembrane region" description="Helical" evidence="11">
    <location>
        <begin position="29"/>
        <end position="50"/>
    </location>
</feature>
<reference evidence="12" key="1">
    <citation type="submission" date="2021-10" db="EMBL/GenBank/DDBJ databases">
        <title>De novo Genome Assembly of Clathrus columnatus (Basidiomycota, Fungi) Using Illumina and Nanopore Sequence Data.</title>
        <authorList>
            <person name="Ogiso-Tanaka E."/>
            <person name="Itagaki H."/>
            <person name="Hosoya T."/>
            <person name="Hosaka K."/>
        </authorList>
    </citation>
    <scope>NUCLEOTIDE SEQUENCE</scope>
    <source>
        <strain evidence="12">MO-923</strain>
    </source>
</reference>
<keyword evidence="4 9" id="KW-0349">Heme</keyword>
<dbReference type="InterPro" id="IPR001128">
    <property type="entry name" value="Cyt_P450"/>
</dbReference>
<dbReference type="PRINTS" id="PR00463">
    <property type="entry name" value="EP450I"/>
</dbReference>
<dbReference type="PRINTS" id="PR00385">
    <property type="entry name" value="P450"/>
</dbReference>
<comment type="caution">
    <text evidence="12">The sequence shown here is derived from an EMBL/GenBank/DDBJ whole genome shotgun (WGS) entry which is preliminary data.</text>
</comment>
<comment type="cofactor">
    <cofactor evidence="1 9">
        <name>heme</name>
        <dbReference type="ChEBI" id="CHEBI:30413"/>
    </cofactor>
</comment>
<dbReference type="InterPro" id="IPR002401">
    <property type="entry name" value="Cyt_P450_E_grp-I"/>
</dbReference>
<evidence type="ECO:0000256" key="1">
    <source>
        <dbReference type="ARBA" id="ARBA00001971"/>
    </source>
</evidence>
<proteinExistence type="inferred from homology"/>
<keyword evidence="11" id="KW-0812">Transmembrane</keyword>
<evidence type="ECO:0000256" key="6">
    <source>
        <dbReference type="ARBA" id="ARBA00023002"/>
    </source>
</evidence>
<dbReference type="GO" id="GO:0016705">
    <property type="term" value="F:oxidoreductase activity, acting on paired donors, with incorporation or reduction of molecular oxygen"/>
    <property type="evidence" value="ECO:0007669"/>
    <property type="project" value="InterPro"/>
</dbReference>
<dbReference type="Pfam" id="PF00067">
    <property type="entry name" value="p450"/>
    <property type="match status" value="1"/>
</dbReference>
<feature type="transmembrane region" description="Helical" evidence="11">
    <location>
        <begin position="6"/>
        <end position="22"/>
    </location>
</feature>